<evidence type="ECO:0000313" key="2">
    <source>
        <dbReference type="EMBL" id="EMG45333.1"/>
    </source>
</evidence>
<dbReference type="HOGENOM" id="CLU_077704_1_0_1"/>
<organism evidence="2 3">
    <name type="scientific">Candida maltosa (strain Xu316)</name>
    <name type="common">Yeast</name>
    <dbReference type="NCBI Taxonomy" id="1245528"/>
    <lineage>
        <taxon>Eukaryota</taxon>
        <taxon>Fungi</taxon>
        <taxon>Dikarya</taxon>
        <taxon>Ascomycota</taxon>
        <taxon>Saccharomycotina</taxon>
        <taxon>Pichiomycetes</taxon>
        <taxon>Debaryomycetaceae</taxon>
        <taxon>Candida/Lodderomyces clade</taxon>
        <taxon>Candida</taxon>
    </lineage>
</organism>
<comment type="caution">
    <text evidence="2">The sequence shown here is derived from an EMBL/GenBank/DDBJ whole genome shotgun (WGS) entry which is preliminary data.</text>
</comment>
<proteinExistence type="predicted"/>
<dbReference type="EMBL" id="AOGT01002521">
    <property type="protein sequence ID" value="EMG45333.1"/>
    <property type="molecule type" value="Genomic_DNA"/>
</dbReference>
<feature type="compositionally biased region" description="Basic and acidic residues" evidence="1">
    <location>
        <begin position="124"/>
        <end position="133"/>
    </location>
</feature>
<dbReference type="STRING" id="1245528.M3J0F0"/>
<feature type="region of interest" description="Disordered" evidence="1">
    <location>
        <begin position="1"/>
        <end position="133"/>
    </location>
</feature>
<name>M3J0F0_CANMX</name>
<dbReference type="OrthoDB" id="4096107at2759"/>
<gene>
    <name evidence="2" type="ORF">G210_4493</name>
</gene>
<feature type="region of interest" description="Disordered" evidence="1">
    <location>
        <begin position="184"/>
        <end position="207"/>
    </location>
</feature>
<evidence type="ECO:0000313" key="3">
    <source>
        <dbReference type="Proteomes" id="UP000011777"/>
    </source>
</evidence>
<dbReference type="AlphaFoldDB" id="M3J0F0"/>
<feature type="compositionally biased region" description="Acidic residues" evidence="1">
    <location>
        <begin position="33"/>
        <end position="52"/>
    </location>
</feature>
<accession>M3J0F0</accession>
<dbReference type="InterPro" id="IPR013268">
    <property type="entry name" value="UTP16"/>
</dbReference>
<dbReference type="GO" id="GO:0030515">
    <property type="term" value="F:snoRNA binding"/>
    <property type="evidence" value="ECO:0007669"/>
    <property type="project" value="InterPro"/>
</dbReference>
<dbReference type="Proteomes" id="UP000011777">
    <property type="component" value="Unassembled WGS sequence"/>
</dbReference>
<dbReference type="eggNOG" id="ENOG502S51X">
    <property type="taxonomic scope" value="Eukaryota"/>
</dbReference>
<feature type="compositionally biased region" description="Basic residues" evidence="1">
    <location>
        <begin position="192"/>
        <end position="207"/>
    </location>
</feature>
<feature type="compositionally biased region" description="Basic and acidic residues" evidence="1">
    <location>
        <begin position="53"/>
        <end position="98"/>
    </location>
</feature>
<dbReference type="Pfam" id="PF08297">
    <property type="entry name" value="U3_snoRNA_assoc"/>
    <property type="match status" value="1"/>
</dbReference>
<keyword evidence="3" id="KW-1185">Reference proteome</keyword>
<protein>
    <submittedName>
        <fullName evidence="2">Uncharacterized protein</fullName>
    </submittedName>
</protein>
<sequence length="207" mass="24291">MVVTRSRTQATKKKFTDDDFIDEELSTQPDKVEESEEEESESESDDEAPEEESTNKAKEDILLKQKQRQDEEARLKKQEKEKRKALDLRNKQQQEISKKKTTTKPTLELPEFLPDDIESIMNGKDNDIEPKSKHIRLDEDDDIKLDRKSILEEKLRQLKQKKKTSIKKGPVFVKIQSNSNKKVVPKSESKIVKNKSKWLNRKSINRK</sequence>
<dbReference type="GO" id="GO:0006364">
    <property type="term" value="P:rRNA processing"/>
    <property type="evidence" value="ECO:0007669"/>
    <property type="project" value="InterPro"/>
</dbReference>
<evidence type="ECO:0000256" key="1">
    <source>
        <dbReference type="SAM" id="MobiDB-lite"/>
    </source>
</evidence>
<reference evidence="2 3" key="1">
    <citation type="submission" date="2013-02" db="EMBL/GenBank/DDBJ databases">
        <title>Genome sequence of Candida maltosa Xu316, a potential industrial strain for xylitol and ethanol production.</title>
        <authorList>
            <person name="Yu J."/>
            <person name="Wang Q."/>
            <person name="Geng X."/>
            <person name="Bao W."/>
            <person name="He P."/>
            <person name="Cai J."/>
        </authorList>
    </citation>
    <scope>NUCLEOTIDE SEQUENCE [LARGE SCALE GENOMIC DNA]</scope>
    <source>
        <strain evidence="3">Xu316</strain>
    </source>
</reference>
<dbReference type="OMA" id="IRSKDRW"/>